<reference evidence="8 9" key="1">
    <citation type="journal article" date="2017" name="Nat. Ecol. Evol.">
        <title>Scallop genome provides insights into evolution of bilaterian karyotype and development.</title>
        <authorList>
            <person name="Wang S."/>
            <person name="Zhang J."/>
            <person name="Jiao W."/>
            <person name="Li J."/>
            <person name="Xun X."/>
            <person name="Sun Y."/>
            <person name="Guo X."/>
            <person name="Huan P."/>
            <person name="Dong B."/>
            <person name="Zhang L."/>
            <person name="Hu X."/>
            <person name="Sun X."/>
            <person name="Wang J."/>
            <person name="Zhao C."/>
            <person name="Wang Y."/>
            <person name="Wang D."/>
            <person name="Huang X."/>
            <person name="Wang R."/>
            <person name="Lv J."/>
            <person name="Li Y."/>
            <person name="Zhang Z."/>
            <person name="Liu B."/>
            <person name="Lu W."/>
            <person name="Hui Y."/>
            <person name="Liang J."/>
            <person name="Zhou Z."/>
            <person name="Hou R."/>
            <person name="Li X."/>
            <person name="Liu Y."/>
            <person name="Li H."/>
            <person name="Ning X."/>
            <person name="Lin Y."/>
            <person name="Zhao L."/>
            <person name="Xing Q."/>
            <person name="Dou J."/>
            <person name="Li Y."/>
            <person name="Mao J."/>
            <person name="Guo H."/>
            <person name="Dou H."/>
            <person name="Li T."/>
            <person name="Mu C."/>
            <person name="Jiang W."/>
            <person name="Fu Q."/>
            <person name="Fu X."/>
            <person name="Miao Y."/>
            <person name="Liu J."/>
            <person name="Yu Q."/>
            <person name="Li R."/>
            <person name="Liao H."/>
            <person name="Li X."/>
            <person name="Kong Y."/>
            <person name="Jiang Z."/>
            <person name="Chourrout D."/>
            <person name="Li R."/>
            <person name="Bao Z."/>
        </authorList>
    </citation>
    <scope>NUCLEOTIDE SEQUENCE [LARGE SCALE GENOMIC DNA]</scope>
    <source>
        <strain evidence="8 9">PY_sf001</strain>
    </source>
</reference>
<evidence type="ECO:0000256" key="2">
    <source>
        <dbReference type="ARBA" id="ARBA00006939"/>
    </source>
</evidence>
<feature type="chain" id="PRO_5012487871" evidence="7">
    <location>
        <begin position="20"/>
        <end position="422"/>
    </location>
</feature>
<feature type="transmembrane region" description="Helical" evidence="6">
    <location>
        <begin position="353"/>
        <end position="374"/>
    </location>
</feature>
<organism evidence="8 9">
    <name type="scientific">Mizuhopecten yessoensis</name>
    <name type="common">Japanese scallop</name>
    <name type="synonym">Patinopecten yessoensis</name>
    <dbReference type="NCBI Taxonomy" id="6573"/>
    <lineage>
        <taxon>Eukaryota</taxon>
        <taxon>Metazoa</taxon>
        <taxon>Spiralia</taxon>
        <taxon>Lophotrochozoa</taxon>
        <taxon>Mollusca</taxon>
        <taxon>Bivalvia</taxon>
        <taxon>Autobranchia</taxon>
        <taxon>Pteriomorphia</taxon>
        <taxon>Pectinida</taxon>
        <taxon>Pectinoidea</taxon>
        <taxon>Pectinidae</taxon>
        <taxon>Mizuhopecten</taxon>
    </lineage>
</organism>
<dbReference type="InterPro" id="IPR003689">
    <property type="entry name" value="ZIP"/>
</dbReference>
<keyword evidence="3 6" id="KW-0812">Transmembrane</keyword>
<dbReference type="AlphaFoldDB" id="A0A210QNU7"/>
<evidence type="ECO:0000256" key="7">
    <source>
        <dbReference type="SAM" id="SignalP"/>
    </source>
</evidence>
<feature type="transmembrane region" description="Helical" evidence="6">
    <location>
        <begin position="207"/>
        <end position="224"/>
    </location>
</feature>
<dbReference type="EMBL" id="NEDP02002617">
    <property type="protein sequence ID" value="OWF50416.1"/>
    <property type="molecule type" value="Genomic_DNA"/>
</dbReference>
<dbReference type="InterPro" id="IPR050799">
    <property type="entry name" value="ZIP_Transporter"/>
</dbReference>
<name>A0A210QNU7_MIZYE</name>
<keyword evidence="9" id="KW-1185">Reference proteome</keyword>
<evidence type="ECO:0000313" key="9">
    <source>
        <dbReference type="Proteomes" id="UP000242188"/>
    </source>
</evidence>
<evidence type="ECO:0000256" key="4">
    <source>
        <dbReference type="ARBA" id="ARBA00022989"/>
    </source>
</evidence>
<keyword evidence="7" id="KW-0732">Signal</keyword>
<comment type="caution">
    <text evidence="8">The sequence shown here is derived from an EMBL/GenBank/DDBJ whole genome shotgun (WGS) entry which is preliminary data.</text>
</comment>
<feature type="transmembrane region" description="Helical" evidence="6">
    <location>
        <begin position="166"/>
        <end position="187"/>
    </location>
</feature>
<evidence type="ECO:0000256" key="1">
    <source>
        <dbReference type="ARBA" id="ARBA00004141"/>
    </source>
</evidence>
<accession>A0A210QNU7</accession>
<sequence>MYLLTLFACTASGITCAGALLKNDYVGALLDRYGTNGMVSKEGFYELSTKIGLDPSYVSDDSTCNITADTTCTRRCLGYKDIFQTYSGTSGLNSTTLTHSLSAIIYSVQDHHCHHGNEEKEMEEAEKPSSAEAWGYGIASASVIVFISNIGVFFKPCMKSVGFQRIMYFCVALAVGTLGATGLLVLIPESLGITGADSPIPDYKWKLITAIAGIYVFFLVERCINWRAKNKKKSKDIDLSEGESLQKNDVHGHSHGAKGEVATVAWTLLLGDALHNISDGLAMGAAYTENVALGVSVSLAILTEELPHELGDIAILLHSGMTIKRALFLNFLAAVTIYMGLIIGVVVGENTDANTYIFAFAGGLFVYIALADMIPEMNNQANQAENIGQDSTRVVFVLQNLGLLIGFAIVILITVFGGNIAV</sequence>
<dbReference type="GO" id="GO:0005886">
    <property type="term" value="C:plasma membrane"/>
    <property type="evidence" value="ECO:0007669"/>
    <property type="project" value="TreeGrafter"/>
</dbReference>
<keyword evidence="5 6" id="KW-0472">Membrane</keyword>
<keyword evidence="4 6" id="KW-1133">Transmembrane helix</keyword>
<evidence type="ECO:0000313" key="8">
    <source>
        <dbReference type="EMBL" id="OWF50416.1"/>
    </source>
</evidence>
<comment type="similarity">
    <text evidence="2">Belongs to the ZIP transporter (TC 2.A.5) family.</text>
</comment>
<comment type="subcellular location">
    <subcellularLocation>
        <location evidence="1">Membrane</location>
        <topology evidence="1">Multi-pass membrane protein</topology>
    </subcellularLocation>
</comment>
<feature type="transmembrane region" description="Helical" evidence="6">
    <location>
        <begin position="327"/>
        <end position="347"/>
    </location>
</feature>
<dbReference type="OrthoDB" id="200954at2759"/>
<feature type="transmembrane region" description="Helical" evidence="6">
    <location>
        <begin position="394"/>
        <end position="416"/>
    </location>
</feature>
<feature type="signal peptide" evidence="7">
    <location>
        <begin position="1"/>
        <end position="19"/>
    </location>
</feature>
<dbReference type="GO" id="GO:0005385">
    <property type="term" value="F:zinc ion transmembrane transporter activity"/>
    <property type="evidence" value="ECO:0007669"/>
    <property type="project" value="TreeGrafter"/>
</dbReference>
<feature type="transmembrane region" description="Helical" evidence="6">
    <location>
        <begin position="133"/>
        <end position="154"/>
    </location>
</feature>
<dbReference type="GO" id="GO:0071578">
    <property type="term" value="P:zinc ion import across plasma membrane"/>
    <property type="evidence" value="ECO:0007669"/>
    <property type="project" value="TreeGrafter"/>
</dbReference>
<dbReference type="GO" id="GO:0030003">
    <property type="term" value="P:intracellular monoatomic cation homeostasis"/>
    <property type="evidence" value="ECO:0007669"/>
    <property type="project" value="TreeGrafter"/>
</dbReference>
<evidence type="ECO:0000256" key="5">
    <source>
        <dbReference type="ARBA" id="ARBA00023136"/>
    </source>
</evidence>
<dbReference type="GO" id="GO:0140410">
    <property type="term" value="F:monoatomic cation:bicarbonate symporter activity"/>
    <property type="evidence" value="ECO:0007669"/>
    <property type="project" value="TreeGrafter"/>
</dbReference>
<protein>
    <submittedName>
        <fullName evidence="8">Zinc transporter ZIP14</fullName>
    </submittedName>
</protein>
<dbReference type="PANTHER" id="PTHR12191:SF37">
    <property type="entry name" value="ZINC TRANSPORTER FOI"/>
    <property type="match status" value="1"/>
</dbReference>
<evidence type="ECO:0000256" key="6">
    <source>
        <dbReference type="SAM" id="Phobius"/>
    </source>
</evidence>
<dbReference type="PANTHER" id="PTHR12191">
    <property type="entry name" value="SOLUTE CARRIER FAMILY 39"/>
    <property type="match status" value="1"/>
</dbReference>
<dbReference type="Pfam" id="PF02535">
    <property type="entry name" value="Zip"/>
    <property type="match status" value="1"/>
</dbReference>
<proteinExistence type="inferred from homology"/>
<dbReference type="Proteomes" id="UP000242188">
    <property type="component" value="Unassembled WGS sequence"/>
</dbReference>
<evidence type="ECO:0000256" key="3">
    <source>
        <dbReference type="ARBA" id="ARBA00022692"/>
    </source>
</evidence>
<gene>
    <name evidence="8" type="ORF">KP79_PYT09431</name>
</gene>